<dbReference type="CDD" id="cd06138">
    <property type="entry name" value="ExoI_N"/>
    <property type="match status" value="1"/>
</dbReference>
<keyword evidence="16" id="KW-1185">Reference proteome</keyword>
<comment type="cofactor">
    <cofactor evidence="2">
        <name>Mg(2+)</name>
        <dbReference type="ChEBI" id="CHEBI:18420"/>
    </cofactor>
</comment>
<evidence type="ECO:0000313" key="16">
    <source>
        <dbReference type="Proteomes" id="UP001172778"/>
    </source>
</evidence>
<dbReference type="InterPro" id="IPR038649">
    <property type="entry name" value="EXOI_SH3_sf"/>
</dbReference>
<evidence type="ECO:0000256" key="10">
    <source>
        <dbReference type="ARBA" id="ARBA00023204"/>
    </source>
</evidence>
<dbReference type="InterPro" id="IPR013620">
    <property type="entry name" value="Exonuc_1_SH3"/>
</dbReference>
<dbReference type="GO" id="GO:0008310">
    <property type="term" value="F:single-stranded DNA 3'-5' DNA exonuclease activity"/>
    <property type="evidence" value="ECO:0007669"/>
    <property type="project" value="UniProtKB-EC"/>
</dbReference>
<name>A0ABT7E1C9_9NEIS</name>
<dbReference type="RefSeq" id="WP_284102441.1">
    <property type="nucleotide sequence ID" value="NZ_JARRAF010000031.1"/>
</dbReference>
<feature type="domain" description="ExoI C-terminal" evidence="14">
    <location>
        <begin position="355"/>
        <end position="476"/>
    </location>
</feature>
<keyword evidence="10" id="KW-0234">DNA repair</keyword>
<dbReference type="PIRSF" id="PIRSF000977">
    <property type="entry name" value="Exodeoxyribonuclease_I"/>
    <property type="match status" value="1"/>
</dbReference>
<dbReference type="Gene3D" id="3.30.420.10">
    <property type="entry name" value="Ribonuclease H-like superfamily/Ribonuclease H"/>
    <property type="match status" value="1"/>
</dbReference>
<protein>
    <recommendedName>
        <fullName evidence="4">Exodeoxyribonuclease I</fullName>
        <ecNumber evidence="3">3.1.11.1</ecNumber>
    </recommendedName>
    <alternativeName>
        <fullName evidence="11">DNA deoxyribophosphodiesterase</fullName>
    </alternativeName>
</protein>
<evidence type="ECO:0000256" key="3">
    <source>
        <dbReference type="ARBA" id="ARBA00012108"/>
    </source>
</evidence>
<evidence type="ECO:0000256" key="4">
    <source>
        <dbReference type="ARBA" id="ARBA00019900"/>
    </source>
</evidence>
<dbReference type="EMBL" id="JARRAF010000031">
    <property type="protein sequence ID" value="MDK2126127.1"/>
    <property type="molecule type" value="Genomic_DNA"/>
</dbReference>
<evidence type="ECO:0000256" key="11">
    <source>
        <dbReference type="ARBA" id="ARBA00031220"/>
    </source>
</evidence>
<dbReference type="InterPro" id="IPR012337">
    <property type="entry name" value="RNaseH-like_sf"/>
</dbReference>
<proteinExistence type="predicted"/>
<evidence type="ECO:0000313" key="15">
    <source>
        <dbReference type="EMBL" id="MDK2126127.1"/>
    </source>
</evidence>
<sequence length="489" mass="56241">MSRSLFWHDYETFGIDPRRARPAQVGGIRTDEELNIIGEPLMWYCQPADDFLPEPESCLITGITPLQALQHGVPEPEFAHLLHRELSQTGTCGVGYNSIRFDDEVTRFMLWRNFYDPYGREWQNDCSRWDLLDVVRACHALRPEGIEWPRHDDGSPSFRLEHLTQANGLEHAQAHDALSDVMATLNVARLLRQHQPRLYEFCYGLRKKDAVIDQIDLANQQPFLHVSGMFPASRGCLALMQPIGWHPVNRNELIAFDLSADPTPLFDLSIEAIQQRVFTRSTELPEGMERLPIKTIHINKSPIVVRNLKALSGERAEQWGLDVDTCLQRSRQFLGQSEISDKLAQVFTRNQENTGRSDVDEALYQGFISKRDDARRIRVRELSPQMLATERFGFDDPRLAELLLRYRARNWPDSLNAEEQTLWQEQRYRWLRDGEDGHLSVVDCRNRIAALRTQHAANEAALAILDSLEQYLDHITQSLGTANGPPFRP</sequence>
<dbReference type="Pfam" id="PF26016">
    <property type="entry name" value="ExoI_C"/>
    <property type="match status" value="1"/>
</dbReference>
<keyword evidence="5" id="KW-0479">Metal-binding</keyword>
<evidence type="ECO:0000256" key="9">
    <source>
        <dbReference type="ARBA" id="ARBA00023125"/>
    </source>
</evidence>
<evidence type="ECO:0000259" key="14">
    <source>
        <dbReference type="PROSITE" id="PS51785"/>
    </source>
</evidence>
<dbReference type="EC" id="3.1.11.1" evidence="3"/>
<dbReference type="NCBIfam" id="NF008746">
    <property type="entry name" value="PRK11779.1"/>
    <property type="match status" value="1"/>
</dbReference>
<evidence type="ECO:0000256" key="6">
    <source>
        <dbReference type="ARBA" id="ARBA00022763"/>
    </source>
</evidence>
<dbReference type="Gene3D" id="1.20.1280.70">
    <property type="entry name" value="Exonuclease ExoI, domain 3"/>
    <property type="match status" value="1"/>
</dbReference>
<organism evidence="15 16">
    <name type="scientific">Parachitinimonas caeni</name>
    <dbReference type="NCBI Taxonomy" id="3031301"/>
    <lineage>
        <taxon>Bacteria</taxon>
        <taxon>Pseudomonadati</taxon>
        <taxon>Pseudomonadota</taxon>
        <taxon>Betaproteobacteria</taxon>
        <taxon>Neisseriales</taxon>
        <taxon>Chitinibacteraceae</taxon>
        <taxon>Parachitinimonas</taxon>
    </lineage>
</organism>
<evidence type="ECO:0000256" key="12">
    <source>
        <dbReference type="ARBA" id="ARBA00046792"/>
    </source>
</evidence>
<evidence type="ECO:0000256" key="7">
    <source>
        <dbReference type="ARBA" id="ARBA00022801"/>
    </source>
</evidence>
<dbReference type="Gene3D" id="1.10.287.1240">
    <property type="match status" value="1"/>
</dbReference>
<feature type="domain" description="ExoI SH3-like" evidence="13">
    <location>
        <begin position="196"/>
        <end position="351"/>
    </location>
</feature>
<keyword evidence="6" id="KW-0227">DNA damage</keyword>
<dbReference type="PROSITE" id="PS51785">
    <property type="entry name" value="EXOI_C"/>
    <property type="match status" value="1"/>
</dbReference>
<dbReference type="InterPro" id="IPR034747">
    <property type="entry name" value="EXOI_SH3"/>
</dbReference>
<dbReference type="InterPro" id="IPR023607">
    <property type="entry name" value="Exodeoxyribonuclease_I"/>
</dbReference>
<dbReference type="InterPro" id="IPR036397">
    <property type="entry name" value="RNaseH_sf"/>
</dbReference>
<dbReference type="SUPFAM" id="SSF53098">
    <property type="entry name" value="Ribonuclease H-like"/>
    <property type="match status" value="1"/>
</dbReference>
<keyword evidence="7 15" id="KW-0378">Hydrolase</keyword>
<evidence type="ECO:0000256" key="1">
    <source>
        <dbReference type="ARBA" id="ARBA00000563"/>
    </source>
</evidence>
<evidence type="ECO:0000259" key="13">
    <source>
        <dbReference type="PROSITE" id="PS51784"/>
    </source>
</evidence>
<comment type="subunit">
    <text evidence="12">Monomer. Interacts with ssb (via C-terminus); this interaction stimulates the exonuclease activity by recruiting the enzyme to its substrate.</text>
</comment>
<reference evidence="15" key="1">
    <citation type="submission" date="2023-03" db="EMBL/GenBank/DDBJ databases">
        <title>Chitinimonas shenzhenensis gen. nov., sp. nov., a novel member of family Burkholderiaceae isolated from activated sludge collected in Shen Zhen, China.</title>
        <authorList>
            <person name="Wang X."/>
        </authorList>
    </citation>
    <scope>NUCLEOTIDE SEQUENCE</scope>
    <source>
        <strain evidence="15">DQS-5</strain>
    </source>
</reference>
<dbReference type="InterPro" id="IPR013520">
    <property type="entry name" value="Ribonucl_H"/>
</dbReference>
<keyword evidence="9" id="KW-0238">DNA-binding</keyword>
<evidence type="ECO:0000256" key="5">
    <source>
        <dbReference type="ARBA" id="ARBA00022723"/>
    </source>
</evidence>
<dbReference type="Proteomes" id="UP001172778">
    <property type="component" value="Unassembled WGS sequence"/>
</dbReference>
<dbReference type="PROSITE" id="PS51784">
    <property type="entry name" value="EXOI_SH3"/>
    <property type="match status" value="1"/>
</dbReference>
<comment type="catalytic activity">
    <reaction evidence="1">
        <text>Exonucleolytic cleavage in the 3'- to 5'-direction to yield nucleoside 5'-phosphates.</text>
        <dbReference type="EC" id="3.1.11.1"/>
    </reaction>
</comment>
<dbReference type="InterPro" id="IPR058561">
    <property type="entry name" value="Exonuc_1_C"/>
</dbReference>
<keyword evidence="8" id="KW-0460">Magnesium</keyword>
<comment type="caution">
    <text evidence="15">The sequence shown here is derived from an EMBL/GenBank/DDBJ whole genome shotgun (WGS) entry which is preliminary data.</text>
</comment>
<dbReference type="Pfam" id="PF08411">
    <property type="entry name" value="ExoI_SH3"/>
    <property type="match status" value="1"/>
</dbReference>
<dbReference type="Gene3D" id="3.30.1520.20">
    <property type="entry name" value="Exonuclease ExoI, domain 2"/>
    <property type="match status" value="1"/>
</dbReference>
<dbReference type="Pfam" id="PF00929">
    <property type="entry name" value="RNase_T"/>
    <property type="match status" value="1"/>
</dbReference>
<gene>
    <name evidence="15" type="primary">sbcB</name>
    <name evidence="15" type="ORF">PZA18_18960</name>
</gene>
<evidence type="ECO:0000256" key="2">
    <source>
        <dbReference type="ARBA" id="ARBA00001946"/>
    </source>
</evidence>
<accession>A0ABT7E1C9</accession>
<evidence type="ECO:0000256" key="8">
    <source>
        <dbReference type="ARBA" id="ARBA00022842"/>
    </source>
</evidence>